<dbReference type="AlphaFoldDB" id="A0AA88PFR3"/>
<name>A0AA88PFR3_9TELE</name>
<gene>
    <name evidence="2" type="ORF">Q8A67_018194</name>
</gene>
<proteinExistence type="predicted"/>
<evidence type="ECO:0000313" key="2">
    <source>
        <dbReference type="EMBL" id="KAK2880926.1"/>
    </source>
</evidence>
<dbReference type="EMBL" id="JAUYZG010000018">
    <property type="protein sequence ID" value="KAK2880926.1"/>
    <property type="molecule type" value="Genomic_DNA"/>
</dbReference>
<reference evidence="2" key="1">
    <citation type="submission" date="2023-08" db="EMBL/GenBank/DDBJ databases">
        <title>Chromosome-level Genome Assembly of mud carp (Cirrhinus molitorella).</title>
        <authorList>
            <person name="Liu H."/>
        </authorList>
    </citation>
    <scope>NUCLEOTIDE SEQUENCE</scope>
    <source>
        <strain evidence="2">Prfri</strain>
        <tissue evidence="2">Muscle</tissue>
    </source>
</reference>
<dbReference type="Proteomes" id="UP001187343">
    <property type="component" value="Unassembled WGS sequence"/>
</dbReference>
<keyword evidence="3" id="KW-1185">Reference proteome</keyword>
<evidence type="ECO:0000313" key="3">
    <source>
        <dbReference type="Proteomes" id="UP001187343"/>
    </source>
</evidence>
<accession>A0AA88PFR3</accession>
<organism evidence="2 3">
    <name type="scientific">Cirrhinus molitorella</name>
    <name type="common">mud carp</name>
    <dbReference type="NCBI Taxonomy" id="172907"/>
    <lineage>
        <taxon>Eukaryota</taxon>
        <taxon>Metazoa</taxon>
        <taxon>Chordata</taxon>
        <taxon>Craniata</taxon>
        <taxon>Vertebrata</taxon>
        <taxon>Euteleostomi</taxon>
        <taxon>Actinopterygii</taxon>
        <taxon>Neopterygii</taxon>
        <taxon>Teleostei</taxon>
        <taxon>Ostariophysi</taxon>
        <taxon>Cypriniformes</taxon>
        <taxon>Cyprinidae</taxon>
        <taxon>Labeoninae</taxon>
        <taxon>Labeonini</taxon>
        <taxon>Cirrhinus</taxon>
    </lineage>
</organism>
<protein>
    <submittedName>
        <fullName evidence="2">Uncharacterized protein</fullName>
    </submittedName>
</protein>
<feature type="region of interest" description="Disordered" evidence="1">
    <location>
        <begin position="1"/>
        <end position="24"/>
    </location>
</feature>
<comment type="caution">
    <text evidence="2">The sequence shown here is derived from an EMBL/GenBank/DDBJ whole genome shotgun (WGS) entry which is preliminary data.</text>
</comment>
<evidence type="ECO:0000256" key="1">
    <source>
        <dbReference type="SAM" id="MobiDB-lite"/>
    </source>
</evidence>
<sequence length="92" mass="10457">MVTSPQIPQICHQDPHPHGNPELPLGKGLVDKQARSCDQWKRRVVFFIQVQKHTLATHEETRGLGTSPVTKEWREVTSHNLQSVGHLKTPHL</sequence>